<dbReference type="Gramene" id="AUR62007750-RA">
    <property type="protein sequence ID" value="AUR62007750-RA:cds"/>
    <property type="gene ID" value="AUR62007750"/>
</dbReference>
<protein>
    <submittedName>
        <fullName evidence="1">Uncharacterized protein</fullName>
    </submittedName>
</protein>
<proteinExistence type="predicted"/>
<reference evidence="1" key="1">
    <citation type="journal article" date="2017" name="Nature">
        <title>The genome of Chenopodium quinoa.</title>
        <authorList>
            <person name="Jarvis D.E."/>
            <person name="Ho Y.S."/>
            <person name="Lightfoot D.J."/>
            <person name="Schmoeckel S.M."/>
            <person name="Li B."/>
            <person name="Borm T.J.A."/>
            <person name="Ohyanagi H."/>
            <person name="Mineta K."/>
            <person name="Michell C.T."/>
            <person name="Saber N."/>
            <person name="Kharbatia N.M."/>
            <person name="Rupper R.R."/>
            <person name="Sharp A.R."/>
            <person name="Dally N."/>
            <person name="Boughton B.A."/>
            <person name="Woo Y.H."/>
            <person name="Gao G."/>
            <person name="Schijlen E.G.W.M."/>
            <person name="Guo X."/>
            <person name="Momin A.A."/>
            <person name="Negrao S."/>
            <person name="Al-Babili S."/>
            <person name="Gehring C."/>
            <person name="Roessner U."/>
            <person name="Jung C."/>
            <person name="Murphy K."/>
            <person name="Arold S.T."/>
            <person name="Gojobori T."/>
            <person name="van der Linden C.G."/>
            <person name="van Loo E.N."/>
            <person name="Jellen E.N."/>
            <person name="Maughan P.J."/>
            <person name="Tester M."/>
        </authorList>
    </citation>
    <scope>NUCLEOTIDE SEQUENCE [LARGE SCALE GENOMIC DNA]</scope>
    <source>
        <strain evidence="1">cv. PI 614886</strain>
    </source>
</reference>
<sequence>MATTAASLTSSSGSESGLKLKNLTIDDVEDLVFLPKQALHQLQGIDIRDPKLVSTDRLEQVFTTSLSSVPALLFHGCRSLKPISKGLKHLTTLKILVLVNCPELQLLSSIEQPAEDEIGIWEAMKGLHLLLLEDIPKLVVLPTGLQQLTNLQTLLIN</sequence>
<evidence type="ECO:0000313" key="1">
    <source>
        <dbReference type="EnsemblPlants" id="AUR62007750-RA:cds"/>
    </source>
</evidence>
<accession>A0A803L7B1</accession>
<organism evidence="1 2">
    <name type="scientific">Chenopodium quinoa</name>
    <name type="common">Quinoa</name>
    <dbReference type="NCBI Taxonomy" id="63459"/>
    <lineage>
        <taxon>Eukaryota</taxon>
        <taxon>Viridiplantae</taxon>
        <taxon>Streptophyta</taxon>
        <taxon>Embryophyta</taxon>
        <taxon>Tracheophyta</taxon>
        <taxon>Spermatophyta</taxon>
        <taxon>Magnoliopsida</taxon>
        <taxon>eudicotyledons</taxon>
        <taxon>Gunneridae</taxon>
        <taxon>Pentapetalae</taxon>
        <taxon>Caryophyllales</taxon>
        <taxon>Chenopodiaceae</taxon>
        <taxon>Chenopodioideae</taxon>
        <taxon>Atripliceae</taxon>
        <taxon>Chenopodium</taxon>
    </lineage>
</organism>
<dbReference type="InterPro" id="IPR032675">
    <property type="entry name" value="LRR_dom_sf"/>
</dbReference>
<dbReference type="EnsemblPlants" id="AUR62007750-RA">
    <property type="protein sequence ID" value="AUR62007750-RA:cds"/>
    <property type="gene ID" value="AUR62007750"/>
</dbReference>
<dbReference type="Proteomes" id="UP000596660">
    <property type="component" value="Unplaced"/>
</dbReference>
<dbReference type="AlphaFoldDB" id="A0A803L7B1"/>
<name>A0A803L7B1_CHEQI</name>
<evidence type="ECO:0000313" key="2">
    <source>
        <dbReference type="Proteomes" id="UP000596660"/>
    </source>
</evidence>
<keyword evidence="2" id="KW-1185">Reference proteome</keyword>
<dbReference type="SMR" id="A0A803L7B1"/>
<dbReference type="SUPFAM" id="SSF52058">
    <property type="entry name" value="L domain-like"/>
    <property type="match status" value="1"/>
</dbReference>
<reference evidence="1" key="2">
    <citation type="submission" date="2021-03" db="UniProtKB">
        <authorList>
            <consortium name="EnsemblPlants"/>
        </authorList>
    </citation>
    <scope>IDENTIFICATION</scope>
</reference>
<dbReference type="Gene3D" id="3.80.10.10">
    <property type="entry name" value="Ribonuclease Inhibitor"/>
    <property type="match status" value="1"/>
</dbReference>